<evidence type="ECO:0008006" key="4">
    <source>
        <dbReference type="Google" id="ProtNLM"/>
    </source>
</evidence>
<keyword evidence="3" id="KW-1185">Reference proteome</keyword>
<dbReference type="GeneID" id="94351856"/>
<sequence>MNPMTSMLAILVAFRSARAATPLIPTLDVLPRANLSARNDKVTRMNPKAIASTEIGDEERFKWFKWFNSNNVHGTKIVNDVAKLFKGSSYPSHEVVVQAFKSVNSLEDRRDLMGQLVGKVTKKIGLEKFYLYLKGGEGTEFANELERGLYKSFGRVPVESSAKTFLLGKGTTTEEELFHKPLLDAYVSYSRATFSKFEFYVAFSLLLEYDNKLAGMVKNAKKSAKSNRATIDIIEKGLNYPIKEIRNMLEHDYVSKNPSDDAVMRGVIRYAEQYVQRNPSKLNHIEQLKLYYKPERIDELLPASPSKTFFAKIREWIRAKLRWMLRSKNVRDDHKLRRK</sequence>
<dbReference type="RefSeq" id="XP_067819169.1">
    <property type="nucleotide sequence ID" value="XM_067966185.1"/>
</dbReference>
<gene>
    <name evidence="2" type="ORF">CCR75_008131</name>
</gene>
<keyword evidence="1" id="KW-0732">Signal</keyword>
<proteinExistence type="predicted"/>
<reference evidence="2 3" key="1">
    <citation type="journal article" date="2021" name="Genome Biol.">
        <title>AFLAP: assembly-free linkage analysis pipeline using k-mers from genome sequencing data.</title>
        <authorList>
            <person name="Fletcher K."/>
            <person name="Zhang L."/>
            <person name="Gil J."/>
            <person name="Han R."/>
            <person name="Cavanaugh K."/>
            <person name="Michelmore R."/>
        </authorList>
    </citation>
    <scope>NUCLEOTIDE SEQUENCE [LARGE SCALE GENOMIC DNA]</scope>
    <source>
        <strain evidence="2 3">SF5</strain>
    </source>
</reference>
<evidence type="ECO:0000313" key="2">
    <source>
        <dbReference type="EMBL" id="TDH69670.1"/>
    </source>
</evidence>
<dbReference type="Proteomes" id="UP000294530">
    <property type="component" value="Unassembled WGS sequence"/>
</dbReference>
<name>A0A976FN45_BRELC</name>
<feature type="chain" id="PRO_5037317690" description="RxLR effector protein" evidence="1">
    <location>
        <begin position="20"/>
        <end position="339"/>
    </location>
</feature>
<dbReference type="AlphaFoldDB" id="A0A976FN45"/>
<protein>
    <recommendedName>
        <fullName evidence="4">RxLR effector protein</fullName>
    </recommendedName>
</protein>
<comment type="caution">
    <text evidence="2">The sequence shown here is derived from an EMBL/GenBank/DDBJ whole genome shotgun (WGS) entry which is preliminary data.</text>
</comment>
<organism evidence="2 3">
    <name type="scientific">Bremia lactucae</name>
    <name type="common">Lettuce downy mildew</name>
    <dbReference type="NCBI Taxonomy" id="4779"/>
    <lineage>
        <taxon>Eukaryota</taxon>
        <taxon>Sar</taxon>
        <taxon>Stramenopiles</taxon>
        <taxon>Oomycota</taxon>
        <taxon>Peronosporomycetes</taxon>
        <taxon>Peronosporales</taxon>
        <taxon>Peronosporaceae</taxon>
        <taxon>Bremia</taxon>
    </lineage>
</organism>
<dbReference type="EMBL" id="SHOA02000007">
    <property type="protein sequence ID" value="TDH69670.1"/>
    <property type="molecule type" value="Genomic_DNA"/>
</dbReference>
<accession>A0A976FN45</accession>
<feature type="signal peptide" evidence="1">
    <location>
        <begin position="1"/>
        <end position="19"/>
    </location>
</feature>
<evidence type="ECO:0000313" key="3">
    <source>
        <dbReference type="Proteomes" id="UP000294530"/>
    </source>
</evidence>
<evidence type="ECO:0000256" key="1">
    <source>
        <dbReference type="SAM" id="SignalP"/>
    </source>
</evidence>
<dbReference type="KEGG" id="blac:94351856"/>